<gene>
    <name evidence="2" type="ORF">PYK22_02579</name>
</gene>
<dbReference type="PANTHER" id="PTHR18964:SF173">
    <property type="entry name" value="GLUCOKINASE"/>
    <property type="match status" value="1"/>
</dbReference>
<dbReference type="SUPFAM" id="SSF53067">
    <property type="entry name" value="Actin-like ATPase domain"/>
    <property type="match status" value="1"/>
</dbReference>
<evidence type="ECO:0000256" key="1">
    <source>
        <dbReference type="SAM" id="MobiDB-lite"/>
    </source>
</evidence>
<dbReference type="GO" id="GO:0016301">
    <property type="term" value="F:kinase activity"/>
    <property type="evidence" value="ECO:0007669"/>
    <property type="project" value="UniProtKB-KW"/>
</dbReference>
<dbReference type="AlphaFoldDB" id="A0A0B6WZ65"/>
<dbReference type="Pfam" id="PF00480">
    <property type="entry name" value="ROK"/>
    <property type="match status" value="1"/>
</dbReference>
<evidence type="ECO:0000313" key="2">
    <source>
        <dbReference type="EMBL" id="CDM66548.1"/>
    </source>
</evidence>
<dbReference type="InterPro" id="IPR000600">
    <property type="entry name" value="ROK"/>
</dbReference>
<dbReference type="PANTHER" id="PTHR18964">
    <property type="entry name" value="ROK (REPRESSOR, ORF, KINASE) FAMILY"/>
    <property type="match status" value="1"/>
</dbReference>
<organism evidence="2 3">
    <name type="scientific">Pyrinomonas methylaliphatogenes</name>
    <dbReference type="NCBI Taxonomy" id="454194"/>
    <lineage>
        <taxon>Bacteria</taxon>
        <taxon>Pseudomonadati</taxon>
        <taxon>Acidobacteriota</taxon>
        <taxon>Blastocatellia</taxon>
        <taxon>Blastocatellales</taxon>
        <taxon>Pyrinomonadaceae</taxon>
        <taxon>Pyrinomonas</taxon>
    </lineage>
</organism>
<dbReference type="OrthoDB" id="9796533at2"/>
<name>A0A0B6WZ65_9BACT</name>
<dbReference type="STRING" id="454194.PYK22_02579"/>
<dbReference type="InterPro" id="IPR036390">
    <property type="entry name" value="WH_DNA-bd_sf"/>
</dbReference>
<accession>A0A0B6WZ65</accession>
<dbReference type="RefSeq" id="WP_041977877.1">
    <property type="nucleotide sequence ID" value="NZ_CBXV010000008.1"/>
</dbReference>
<keyword evidence="3" id="KW-1185">Reference proteome</keyword>
<protein>
    <submittedName>
        <fullName evidence="2">Transcriptional regulator/sugar kinase</fullName>
    </submittedName>
</protein>
<reference evidence="2 3" key="1">
    <citation type="submission" date="2013-12" db="EMBL/GenBank/DDBJ databases">
        <authorList>
            <person name="Stott M."/>
        </authorList>
    </citation>
    <scope>NUCLEOTIDE SEQUENCE [LARGE SCALE GENOMIC DNA]</scope>
    <source>
        <strain evidence="2 3">K22</strain>
    </source>
</reference>
<reference evidence="2 3" key="2">
    <citation type="submission" date="2015-01" db="EMBL/GenBank/DDBJ databases">
        <title>Complete genome sequence of Pyrinomonas methylaliphatogenes type strain K22T.</title>
        <authorList>
            <person name="Lee K.C.Y."/>
            <person name="Power J.F."/>
            <person name="Dunfield P.F."/>
            <person name="Morgan X.C."/>
            <person name="Huttenhower C."/>
            <person name="Stott M.B."/>
        </authorList>
    </citation>
    <scope>NUCLEOTIDE SEQUENCE [LARGE SCALE GENOMIC DNA]</scope>
    <source>
        <strain evidence="2 3">K22</strain>
    </source>
</reference>
<dbReference type="InterPro" id="IPR043129">
    <property type="entry name" value="ATPase_NBD"/>
</dbReference>
<dbReference type="Gene3D" id="1.10.10.10">
    <property type="entry name" value="Winged helix-like DNA-binding domain superfamily/Winged helix DNA-binding domain"/>
    <property type="match status" value="1"/>
</dbReference>
<feature type="region of interest" description="Disordered" evidence="1">
    <location>
        <begin position="1"/>
        <end position="24"/>
    </location>
</feature>
<feature type="compositionally biased region" description="Basic and acidic residues" evidence="1">
    <location>
        <begin position="1"/>
        <end position="16"/>
    </location>
</feature>
<dbReference type="Proteomes" id="UP000031518">
    <property type="component" value="Unassembled WGS sequence"/>
</dbReference>
<dbReference type="InterPro" id="IPR036388">
    <property type="entry name" value="WH-like_DNA-bd_sf"/>
</dbReference>
<dbReference type="EMBL" id="CBXV010000008">
    <property type="protein sequence ID" value="CDM66548.1"/>
    <property type="molecule type" value="Genomic_DNA"/>
</dbReference>
<dbReference type="Pfam" id="PF13412">
    <property type="entry name" value="HTH_24"/>
    <property type="match status" value="1"/>
</dbReference>
<keyword evidence="2" id="KW-0808">Transferase</keyword>
<evidence type="ECO:0000313" key="3">
    <source>
        <dbReference type="Proteomes" id="UP000031518"/>
    </source>
</evidence>
<keyword evidence="2" id="KW-0418">Kinase</keyword>
<sequence>MKDRKRQKTEKAERNVETTAGSDKTMTRTLLKLVRAAQPISRAELARRLGCNRSTVTGAVRPLIESGVLTETSQLITRTVGRPPIGLRLYAEGSLLIGANIGVRQTQVGIARVDGTILREEAFDTPNDPLKELNEISESIKQLRAHFAEHKIEAIGISVPGPVDPERRTLLYAPHLGWQDVEIAAALRFHPSRASKSLVPVIVENDATAAAMFEASRRLKDDKSGIWRDFILVRAGTGIGIGVVRDGEIYRGVGASGNLAGEFGHMTIVAGGKLCVCGNRGCWERYASATSAVALYLGDRAPTSGPPPIRYAEIVRRAEAGEIRAQRTLEQTGEYLGIGIANVISGLGIDRVVVSGRIVLGWQFIREPLQMAVRRALAGRLVDPIIEAGLVTGSGLGGAMEVAIDYYLTHVAEQTKSG</sequence>
<proteinExistence type="predicted"/>
<dbReference type="Gene3D" id="3.30.420.40">
    <property type="match status" value="2"/>
</dbReference>
<dbReference type="SUPFAM" id="SSF46785">
    <property type="entry name" value="Winged helix' DNA-binding domain"/>
    <property type="match status" value="1"/>
</dbReference>